<gene>
    <name evidence="1" type="ORF">NCTC13149_01577</name>
</gene>
<dbReference type="STRING" id="1122949.GCA_000378725_01659"/>
<dbReference type="OrthoDB" id="1697867at2"/>
<dbReference type="AlphaFoldDB" id="A0A379C625"/>
<dbReference type="Pfam" id="PF05133">
    <property type="entry name" value="SPP1_portal"/>
    <property type="match status" value="1"/>
</dbReference>
<reference evidence="1 2" key="1">
    <citation type="submission" date="2018-06" db="EMBL/GenBank/DDBJ databases">
        <authorList>
            <consortium name="Pathogen Informatics"/>
            <person name="Doyle S."/>
        </authorList>
    </citation>
    <scope>NUCLEOTIDE SEQUENCE [LARGE SCALE GENOMIC DNA]</scope>
    <source>
        <strain evidence="1 2">NCTC13149</strain>
    </source>
</reference>
<protein>
    <submittedName>
        <fullName evidence="1">Phage portal protein, SPP1 family</fullName>
    </submittedName>
</protein>
<organism evidence="1 2">
    <name type="scientific">Peptoniphilus lacrimalis</name>
    <dbReference type="NCBI Taxonomy" id="33031"/>
    <lineage>
        <taxon>Bacteria</taxon>
        <taxon>Bacillati</taxon>
        <taxon>Bacillota</taxon>
        <taxon>Tissierellia</taxon>
        <taxon>Tissierellales</taxon>
        <taxon>Peptoniphilaceae</taxon>
        <taxon>Peptoniphilus</taxon>
    </lineage>
</organism>
<sequence length="450" mass="52591">MDNISPKIIRKILDDYRNSEDYKDILTSYRYYNNNQDVLDKKRLAIGSIKGTREEVNNLPNNKIMNNLYSVLVDQKKNYLLTRPIGVNTENKSYQKELNELFDLKFHKLIKSVGKDSLLANMGYIYPYIDFEGNFKLMKFDPLEIIPIWEDKLHSWLSGFIRFYTSVDYDDNETQIVEYYHLYGIDKYIEKNGELILTSREAYFTIGGEIGNWGRIPLIYFRMDEQEQPLLNRVKTLQDAINQILSKFMDSMDEDSRNTILVLKNIGGHDEESLKEIRKGINRSGILAFSSNSQTGNADVSTLKVDMDISNYQTLLEILRRAIIDVGRGVDTNSDLFQKAVNQMTIQSLYTNIDLDANEMETEFKVSLDILLYFYNFYKGYKYQKVDFTFDRNILINESATIENAQKSSGIISEKTIMKHHPWVNDVEEEIKQKSFEMKEESDYDGLLEE</sequence>
<dbReference type="Proteomes" id="UP000255517">
    <property type="component" value="Unassembled WGS sequence"/>
</dbReference>
<dbReference type="EMBL" id="UGSZ01000001">
    <property type="protein sequence ID" value="SUB57720.1"/>
    <property type="molecule type" value="Genomic_DNA"/>
</dbReference>
<dbReference type="InterPro" id="IPR021145">
    <property type="entry name" value="Portal_protein_SPP1_Gp6-like"/>
</dbReference>
<evidence type="ECO:0000313" key="1">
    <source>
        <dbReference type="EMBL" id="SUB57720.1"/>
    </source>
</evidence>
<name>A0A379C625_9FIRM</name>
<evidence type="ECO:0000313" key="2">
    <source>
        <dbReference type="Proteomes" id="UP000255517"/>
    </source>
</evidence>
<proteinExistence type="predicted"/>
<dbReference type="RefSeq" id="WP_019035274.1">
    <property type="nucleotide sequence ID" value="NZ_UGSZ01000001.1"/>
</dbReference>
<accession>A0A379C625</accession>